<name>K6FPR4_9BACT</name>
<reference evidence="3 4" key="1">
    <citation type="submission" date="2012-07" db="EMBL/GenBank/DDBJ databases">
        <title>Draft genome sequence of Desulfovibrio magneticus str. Maddingley MBC34 obtained from a metagenomic sequence of a methanogenic enrichment isolated from coal-seam formation water in Victoria, Australia.</title>
        <authorList>
            <person name="Greenfield P."/>
            <person name="Hendry P."/>
            <person name="Li D."/>
            <person name="Rosewarne C.P."/>
            <person name="Tran-Dinh N."/>
            <person name="Elbourne L.D.H."/>
            <person name="Paulsen I.T."/>
            <person name="Midgley D.J."/>
        </authorList>
    </citation>
    <scope>NUCLEOTIDE SEQUENCE [LARGE SCALE GENOMIC DNA]</scope>
    <source>
        <strain evidence="4">Maddingley MBC34</strain>
    </source>
</reference>
<dbReference type="EMBL" id="ALAO01000066">
    <property type="protein sequence ID" value="EKO40527.1"/>
    <property type="molecule type" value="Genomic_DNA"/>
</dbReference>
<dbReference type="SMART" id="SM00065">
    <property type="entry name" value="GAF"/>
    <property type="match status" value="1"/>
</dbReference>
<accession>K6FPR4</accession>
<keyword evidence="1" id="KW-0175">Coiled coil</keyword>
<evidence type="ECO:0000313" key="4">
    <source>
        <dbReference type="Proteomes" id="UP000006272"/>
    </source>
</evidence>
<dbReference type="Gene3D" id="1.10.3210.10">
    <property type="entry name" value="Hypothetical protein af1432"/>
    <property type="match status" value="2"/>
</dbReference>
<dbReference type="CDD" id="cd00077">
    <property type="entry name" value="HDc"/>
    <property type="match status" value="1"/>
</dbReference>
<organism evidence="3 4">
    <name type="scientific">Solidesulfovibrio magneticus str. Maddingley MBC34</name>
    <dbReference type="NCBI Taxonomy" id="1206767"/>
    <lineage>
        <taxon>Bacteria</taxon>
        <taxon>Pseudomonadati</taxon>
        <taxon>Thermodesulfobacteriota</taxon>
        <taxon>Desulfovibrionia</taxon>
        <taxon>Desulfovibrionales</taxon>
        <taxon>Desulfovibrionaceae</taxon>
        <taxon>Solidesulfovibrio</taxon>
    </lineage>
</organism>
<evidence type="ECO:0000256" key="1">
    <source>
        <dbReference type="SAM" id="Coils"/>
    </source>
</evidence>
<sequence>MSFDAYQTENSVIARGEAVLKDPASADIASEYESLLSSYRKLLKITDRLVRMSDRFEERLKVANITIQKQQLELEKANAQLAEYANHLEDKVKERTKELVAAQAKLERLVRLGIALSMERRHARFMEMIVDGQRELANADGGILFSRGEDGNLACEILRFDSLALRQGGLSGQSAPAMLVAVRDAAGRPCYHNPIAHALLTERTINIPDIYSSTDFDFSDLFTFDQRHAYRTQSFLAVPLKPRQGEVMGVLVLLNAHAGDDGRVDAFSEEAQRFIEVLASQAAVAQDNQNLLDTQAKLLDAIIKVIAGAIDTKSPYTGGHCARVPVIGAMLAKSACECRDGTFADFDLNESEWHEFHLACWLHDCGKVTTPEHIVDKATKLETVYNRIHEIRMRFEVLLRDAKIECLEAMRDKSQDANAKEVFDQKVQALCDDFSFVAACNVGGEFMSNDKIERLQNIAQRKWLRHFDDRIGLSQAELQRCPPTQDTVLPVVEHLLADKAEHLFMRPKNVGLLFDPTNHGISMDIPKHLYNIGELYNLKIPRGTLTREEYFKIKEHTIYTMIMLQQLPFPKELGRVAQIAAAHHETVAGTGYPRGLDVKDLPVQSRILAISDIFEALTASDRPYKKAKTLNEAIKIMSVMRNEQHIDADLFDLFLTTGVYKCFAEKYLRPEQIDAVNIELYLSRSIA</sequence>
<evidence type="ECO:0000259" key="2">
    <source>
        <dbReference type="PROSITE" id="PS51832"/>
    </source>
</evidence>
<dbReference type="InterPro" id="IPR037522">
    <property type="entry name" value="HD_GYP_dom"/>
</dbReference>
<dbReference type="PATRIC" id="fig|1206767.3.peg.721"/>
<dbReference type="Pfam" id="PF01590">
    <property type="entry name" value="GAF"/>
    <property type="match status" value="1"/>
</dbReference>
<dbReference type="InterPro" id="IPR003018">
    <property type="entry name" value="GAF"/>
</dbReference>
<feature type="coiled-coil region" evidence="1">
    <location>
        <begin position="60"/>
        <end position="112"/>
    </location>
</feature>
<dbReference type="AlphaFoldDB" id="K6FPR4"/>
<dbReference type="Pfam" id="PF13487">
    <property type="entry name" value="HD_5"/>
    <property type="match status" value="1"/>
</dbReference>
<dbReference type="SUPFAM" id="SSF55781">
    <property type="entry name" value="GAF domain-like"/>
    <property type="match status" value="1"/>
</dbReference>
<proteinExistence type="predicted"/>
<dbReference type="InterPro" id="IPR003607">
    <property type="entry name" value="HD/PDEase_dom"/>
</dbReference>
<dbReference type="Proteomes" id="UP000006272">
    <property type="component" value="Unassembled WGS sequence"/>
</dbReference>
<dbReference type="PANTHER" id="PTHR43155">
    <property type="entry name" value="CYCLIC DI-GMP PHOSPHODIESTERASE PA4108-RELATED"/>
    <property type="match status" value="1"/>
</dbReference>
<evidence type="ECO:0000313" key="3">
    <source>
        <dbReference type="EMBL" id="EKO40527.1"/>
    </source>
</evidence>
<protein>
    <submittedName>
        <fullName evidence="3">HD-GYP domain-containing protein</fullName>
    </submittedName>
</protein>
<gene>
    <name evidence="3" type="ORF">B193_0760</name>
</gene>
<dbReference type="PROSITE" id="PS51832">
    <property type="entry name" value="HD_GYP"/>
    <property type="match status" value="1"/>
</dbReference>
<dbReference type="Gene3D" id="3.30.450.40">
    <property type="match status" value="1"/>
</dbReference>
<dbReference type="PANTHER" id="PTHR43155:SF2">
    <property type="entry name" value="CYCLIC DI-GMP PHOSPHODIESTERASE PA4108"/>
    <property type="match status" value="1"/>
</dbReference>
<dbReference type="InterPro" id="IPR029016">
    <property type="entry name" value="GAF-like_dom_sf"/>
</dbReference>
<dbReference type="SUPFAM" id="SSF109604">
    <property type="entry name" value="HD-domain/PDEase-like"/>
    <property type="match status" value="2"/>
</dbReference>
<feature type="domain" description="HD-GYP" evidence="2">
    <location>
        <begin position="470"/>
        <end position="670"/>
    </location>
</feature>
<comment type="caution">
    <text evidence="3">The sequence shown here is derived from an EMBL/GenBank/DDBJ whole genome shotgun (WGS) entry which is preliminary data.</text>
</comment>